<protein>
    <submittedName>
        <fullName evidence="2">Pol polyprotein</fullName>
    </submittedName>
</protein>
<accession>A0A371E616</accession>
<sequence>MDVIFLIEPKASNDHHFILIAIDYFTKWVEATSYASIKRNIVVKFIKRDLICQYDLPSHIITNNASNLNNKMMKELCDNYKIQHYNSSPYHPKMNGAMEATNKNIKKIVQKMVRIMDYKLRKGLFSEEGLHGKSFNPYKYGR</sequence>
<dbReference type="InterPro" id="IPR001584">
    <property type="entry name" value="Integrase_cat-core"/>
</dbReference>
<dbReference type="AlphaFoldDB" id="A0A371E616"/>
<dbReference type="Proteomes" id="UP000257109">
    <property type="component" value="Unassembled WGS sequence"/>
</dbReference>
<reference evidence="2" key="1">
    <citation type="submission" date="2018-05" db="EMBL/GenBank/DDBJ databases">
        <title>Draft genome of Mucuna pruriens seed.</title>
        <authorList>
            <person name="Nnadi N.E."/>
            <person name="Vos R."/>
            <person name="Hasami M.H."/>
            <person name="Devisetty U.K."/>
            <person name="Aguiy J.C."/>
        </authorList>
    </citation>
    <scope>NUCLEOTIDE SEQUENCE [LARGE SCALE GENOMIC DNA]</scope>
    <source>
        <strain evidence="2">JCA_2017</strain>
    </source>
</reference>
<feature type="domain" description="Integrase catalytic" evidence="1">
    <location>
        <begin position="1"/>
        <end position="142"/>
    </location>
</feature>
<dbReference type="InterPro" id="IPR012337">
    <property type="entry name" value="RNaseH-like_sf"/>
</dbReference>
<proteinExistence type="predicted"/>
<dbReference type="OrthoDB" id="2016337at2759"/>
<organism evidence="2 3">
    <name type="scientific">Mucuna pruriens</name>
    <name type="common">Velvet bean</name>
    <name type="synonym">Dolichos pruriens</name>
    <dbReference type="NCBI Taxonomy" id="157652"/>
    <lineage>
        <taxon>Eukaryota</taxon>
        <taxon>Viridiplantae</taxon>
        <taxon>Streptophyta</taxon>
        <taxon>Embryophyta</taxon>
        <taxon>Tracheophyta</taxon>
        <taxon>Spermatophyta</taxon>
        <taxon>Magnoliopsida</taxon>
        <taxon>eudicotyledons</taxon>
        <taxon>Gunneridae</taxon>
        <taxon>Pentapetalae</taxon>
        <taxon>rosids</taxon>
        <taxon>fabids</taxon>
        <taxon>Fabales</taxon>
        <taxon>Fabaceae</taxon>
        <taxon>Papilionoideae</taxon>
        <taxon>50 kb inversion clade</taxon>
        <taxon>NPAAA clade</taxon>
        <taxon>indigoferoid/millettioid clade</taxon>
        <taxon>Phaseoleae</taxon>
        <taxon>Mucuna</taxon>
    </lineage>
</organism>
<dbReference type="SUPFAM" id="SSF53098">
    <property type="entry name" value="Ribonuclease H-like"/>
    <property type="match status" value="1"/>
</dbReference>
<dbReference type="InterPro" id="IPR036397">
    <property type="entry name" value="RNaseH_sf"/>
</dbReference>
<dbReference type="Gene3D" id="3.30.420.10">
    <property type="entry name" value="Ribonuclease H-like superfamily/Ribonuclease H"/>
    <property type="match status" value="1"/>
</dbReference>
<gene>
    <name evidence="2" type="primary">pol</name>
    <name evidence="2" type="ORF">CR513_60292</name>
</gene>
<dbReference type="PANTHER" id="PTHR37984">
    <property type="entry name" value="PROTEIN CBG26694"/>
    <property type="match status" value="1"/>
</dbReference>
<evidence type="ECO:0000259" key="1">
    <source>
        <dbReference type="PROSITE" id="PS50994"/>
    </source>
</evidence>
<evidence type="ECO:0000313" key="2">
    <source>
        <dbReference type="EMBL" id="RDX61474.1"/>
    </source>
</evidence>
<dbReference type="InterPro" id="IPR050951">
    <property type="entry name" value="Retrovirus_Pol_polyprotein"/>
</dbReference>
<keyword evidence="3" id="KW-1185">Reference proteome</keyword>
<name>A0A371E616_MUCPR</name>
<dbReference type="EMBL" id="QJKJ01016121">
    <property type="protein sequence ID" value="RDX61474.1"/>
    <property type="molecule type" value="Genomic_DNA"/>
</dbReference>
<dbReference type="PANTHER" id="PTHR37984:SF5">
    <property type="entry name" value="PROTEIN NYNRIN-LIKE"/>
    <property type="match status" value="1"/>
</dbReference>
<comment type="caution">
    <text evidence="2">The sequence shown here is derived from an EMBL/GenBank/DDBJ whole genome shotgun (WGS) entry which is preliminary data.</text>
</comment>
<evidence type="ECO:0000313" key="3">
    <source>
        <dbReference type="Proteomes" id="UP000257109"/>
    </source>
</evidence>
<dbReference type="PROSITE" id="PS50994">
    <property type="entry name" value="INTEGRASE"/>
    <property type="match status" value="1"/>
</dbReference>
<dbReference type="GO" id="GO:0015074">
    <property type="term" value="P:DNA integration"/>
    <property type="evidence" value="ECO:0007669"/>
    <property type="project" value="InterPro"/>
</dbReference>
<dbReference type="GO" id="GO:0003676">
    <property type="term" value="F:nucleic acid binding"/>
    <property type="evidence" value="ECO:0007669"/>
    <property type="project" value="InterPro"/>
</dbReference>
<feature type="non-terminal residue" evidence="2">
    <location>
        <position position="1"/>
    </location>
</feature>